<gene>
    <name evidence="1" type="ORF">C2S53_019108</name>
</gene>
<sequence length="177" mass="20577">MATSDSKWSDDEQRALLTELVKFQWRVDISDTYTMGYLILGTSTKLSRIFGRRVTRPAVVEEILFLRDRYTNFVRFINLPGVSYNQWDNKVTTTDKYLDGGKKKESWQMLGYRLHGEPLYRDLKMAFVVGRADVADFDWLLRSFDQEEGVSLEGDDPWPLQNTGIAEELEEEGYALI</sequence>
<keyword evidence="2" id="KW-1185">Reference proteome</keyword>
<name>A0AAD4P6Y0_PERFH</name>
<organism evidence="1 2">
    <name type="scientific">Perilla frutescens var. hirtella</name>
    <name type="common">Perilla citriodora</name>
    <name type="synonym">Perilla setoyensis</name>
    <dbReference type="NCBI Taxonomy" id="608512"/>
    <lineage>
        <taxon>Eukaryota</taxon>
        <taxon>Viridiplantae</taxon>
        <taxon>Streptophyta</taxon>
        <taxon>Embryophyta</taxon>
        <taxon>Tracheophyta</taxon>
        <taxon>Spermatophyta</taxon>
        <taxon>Magnoliopsida</taxon>
        <taxon>eudicotyledons</taxon>
        <taxon>Gunneridae</taxon>
        <taxon>Pentapetalae</taxon>
        <taxon>asterids</taxon>
        <taxon>lamiids</taxon>
        <taxon>Lamiales</taxon>
        <taxon>Lamiaceae</taxon>
        <taxon>Nepetoideae</taxon>
        <taxon>Elsholtzieae</taxon>
        <taxon>Perilla</taxon>
    </lineage>
</organism>
<comment type="caution">
    <text evidence="1">The sequence shown here is derived from an EMBL/GenBank/DDBJ whole genome shotgun (WGS) entry which is preliminary data.</text>
</comment>
<reference evidence="1 2" key="1">
    <citation type="journal article" date="2021" name="Nat. Commun.">
        <title>Incipient diploidization of the medicinal plant Perilla within 10,000 years.</title>
        <authorList>
            <person name="Zhang Y."/>
            <person name="Shen Q."/>
            <person name="Leng L."/>
            <person name="Zhang D."/>
            <person name="Chen S."/>
            <person name="Shi Y."/>
            <person name="Ning Z."/>
            <person name="Chen S."/>
        </authorList>
    </citation>
    <scope>NUCLEOTIDE SEQUENCE [LARGE SCALE GENOMIC DNA]</scope>
    <source>
        <strain evidence="2">cv. PC099</strain>
    </source>
</reference>
<protein>
    <submittedName>
        <fullName evidence="1">Auxin response factor 6</fullName>
    </submittedName>
</protein>
<dbReference type="AlphaFoldDB" id="A0AAD4P6Y0"/>
<evidence type="ECO:0000313" key="2">
    <source>
        <dbReference type="Proteomes" id="UP001190926"/>
    </source>
</evidence>
<accession>A0AAD4P6Y0</accession>
<dbReference type="EMBL" id="SDAM02000132">
    <property type="protein sequence ID" value="KAH6828027.1"/>
    <property type="molecule type" value="Genomic_DNA"/>
</dbReference>
<evidence type="ECO:0000313" key="1">
    <source>
        <dbReference type="EMBL" id="KAH6828027.1"/>
    </source>
</evidence>
<proteinExistence type="predicted"/>
<dbReference type="Proteomes" id="UP001190926">
    <property type="component" value="Unassembled WGS sequence"/>
</dbReference>